<proteinExistence type="predicted"/>
<dbReference type="EMBL" id="CM037626">
    <property type="protein sequence ID" value="KAH8011843.1"/>
    <property type="molecule type" value="Genomic_DNA"/>
</dbReference>
<gene>
    <name evidence="1" type="ORF">K3G42_010421</name>
</gene>
<evidence type="ECO:0000313" key="1">
    <source>
        <dbReference type="EMBL" id="KAH8011843.1"/>
    </source>
</evidence>
<name>A0ACB8FYW7_9SAUR</name>
<dbReference type="Proteomes" id="UP000827872">
    <property type="component" value="Linkage Group LG13"/>
</dbReference>
<sequence length="95" mass="10931">MFTLIEEDSQHLTSGYNVQKWSEPAGKVATKSVPQKSCQIREDFIGLQFLSTQEHRQAQALNCWENELKKAQSAIMEMVALFYQDADPILQPQMR</sequence>
<keyword evidence="2" id="KW-1185">Reference proteome</keyword>
<comment type="caution">
    <text evidence="1">The sequence shown here is derived from an EMBL/GenBank/DDBJ whole genome shotgun (WGS) entry which is preliminary data.</text>
</comment>
<reference evidence="1" key="1">
    <citation type="submission" date="2021-08" db="EMBL/GenBank/DDBJ databases">
        <title>The first chromosome-level gecko genome reveals the dynamic sex chromosomes of Neotropical dwarf geckos (Sphaerodactylidae: Sphaerodactylus).</title>
        <authorList>
            <person name="Pinto B.J."/>
            <person name="Keating S.E."/>
            <person name="Gamble T."/>
        </authorList>
    </citation>
    <scope>NUCLEOTIDE SEQUENCE</scope>
    <source>
        <strain evidence="1">TG3544</strain>
    </source>
</reference>
<protein>
    <submittedName>
        <fullName evidence="1">Uncharacterized protein</fullName>
    </submittedName>
</protein>
<evidence type="ECO:0000313" key="2">
    <source>
        <dbReference type="Proteomes" id="UP000827872"/>
    </source>
</evidence>
<organism evidence="1 2">
    <name type="scientific">Sphaerodactylus townsendi</name>
    <dbReference type="NCBI Taxonomy" id="933632"/>
    <lineage>
        <taxon>Eukaryota</taxon>
        <taxon>Metazoa</taxon>
        <taxon>Chordata</taxon>
        <taxon>Craniata</taxon>
        <taxon>Vertebrata</taxon>
        <taxon>Euteleostomi</taxon>
        <taxon>Lepidosauria</taxon>
        <taxon>Squamata</taxon>
        <taxon>Bifurcata</taxon>
        <taxon>Gekkota</taxon>
        <taxon>Sphaerodactylidae</taxon>
        <taxon>Sphaerodactylus</taxon>
    </lineage>
</organism>
<accession>A0ACB8FYW7</accession>